<organism evidence="3 4">
    <name type="scientific">Nocardia transvalensis</name>
    <dbReference type="NCBI Taxonomy" id="37333"/>
    <lineage>
        <taxon>Bacteria</taxon>
        <taxon>Bacillati</taxon>
        <taxon>Actinomycetota</taxon>
        <taxon>Actinomycetes</taxon>
        <taxon>Mycobacteriales</taxon>
        <taxon>Nocardiaceae</taxon>
        <taxon>Nocardia</taxon>
    </lineage>
</organism>
<dbReference type="InterPro" id="IPR003594">
    <property type="entry name" value="HATPase_dom"/>
</dbReference>
<accession>A0A7W9UJ74</accession>
<dbReference type="AlphaFoldDB" id="A0A7W9UJ74"/>
<keyword evidence="1" id="KW-0723">Serine/threonine-protein kinase</keyword>
<dbReference type="CDD" id="cd16936">
    <property type="entry name" value="HATPase_RsbW-like"/>
    <property type="match status" value="1"/>
</dbReference>
<dbReference type="Proteomes" id="UP000540412">
    <property type="component" value="Unassembled WGS sequence"/>
</dbReference>
<evidence type="ECO:0000313" key="3">
    <source>
        <dbReference type="EMBL" id="MBB5915184.1"/>
    </source>
</evidence>
<dbReference type="PANTHER" id="PTHR35526">
    <property type="entry name" value="ANTI-SIGMA-F FACTOR RSBW-RELATED"/>
    <property type="match status" value="1"/>
</dbReference>
<comment type="caution">
    <text evidence="3">The sequence shown here is derived from an EMBL/GenBank/DDBJ whole genome shotgun (WGS) entry which is preliminary data.</text>
</comment>
<dbReference type="EMBL" id="JACHIT010000001">
    <property type="protein sequence ID" value="MBB5915184.1"/>
    <property type="molecule type" value="Genomic_DNA"/>
</dbReference>
<evidence type="ECO:0000259" key="2">
    <source>
        <dbReference type="Pfam" id="PF13581"/>
    </source>
</evidence>
<dbReference type="InterPro" id="IPR036890">
    <property type="entry name" value="HATPase_C_sf"/>
</dbReference>
<gene>
    <name evidence="3" type="ORF">BJY24_004051</name>
</gene>
<feature type="domain" description="Histidine kinase/HSP90-like ATPase" evidence="2">
    <location>
        <begin position="6"/>
        <end position="112"/>
    </location>
</feature>
<keyword evidence="3" id="KW-0418">Kinase</keyword>
<proteinExistence type="predicted"/>
<dbReference type="Pfam" id="PF13581">
    <property type="entry name" value="HATPase_c_2"/>
    <property type="match status" value="1"/>
</dbReference>
<evidence type="ECO:0000256" key="1">
    <source>
        <dbReference type="ARBA" id="ARBA00022527"/>
    </source>
</evidence>
<name>A0A7W9UJ74_9NOCA</name>
<reference evidence="3 4" key="1">
    <citation type="submission" date="2020-08" db="EMBL/GenBank/DDBJ databases">
        <title>Sequencing the genomes of 1000 actinobacteria strains.</title>
        <authorList>
            <person name="Klenk H.-P."/>
        </authorList>
    </citation>
    <scope>NUCLEOTIDE SEQUENCE [LARGE SCALE GENOMIC DNA]</scope>
    <source>
        <strain evidence="3 4">DSM 43582</strain>
    </source>
</reference>
<protein>
    <submittedName>
        <fullName evidence="3">Two-component sensor histidine kinase</fullName>
    </submittedName>
</protein>
<dbReference type="RefSeq" id="WP_051161129.1">
    <property type="nucleotide sequence ID" value="NZ_JACHIT010000001.1"/>
</dbReference>
<keyword evidence="3" id="KW-0808">Transferase</keyword>
<dbReference type="Gene3D" id="3.30.565.10">
    <property type="entry name" value="Histidine kinase-like ATPase, C-terminal domain"/>
    <property type="match status" value="1"/>
</dbReference>
<dbReference type="PANTHER" id="PTHR35526:SF3">
    <property type="entry name" value="ANTI-SIGMA-F FACTOR RSBW"/>
    <property type="match status" value="1"/>
</dbReference>
<dbReference type="InterPro" id="IPR050267">
    <property type="entry name" value="Anti-sigma-factor_SerPK"/>
</dbReference>
<sequence>MDLDAVTLAQLRSTLQHLLHDSDVEPGLSAEDAVQVTDELVTNALRHGLPPRTCAVTLSHGPRLRVEVSDTSPEAPRFRAPDDTGGLGLVLVDQMSTAWGIDRHPGGKTVWAELTSSPDEH</sequence>
<keyword evidence="4" id="KW-1185">Reference proteome</keyword>
<dbReference type="SUPFAM" id="SSF55874">
    <property type="entry name" value="ATPase domain of HSP90 chaperone/DNA topoisomerase II/histidine kinase"/>
    <property type="match status" value="1"/>
</dbReference>
<evidence type="ECO:0000313" key="4">
    <source>
        <dbReference type="Proteomes" id="UP000540412"/>
    </source>
</evidence>
<dbReference type="GO" id="GO:0004674">
    <property type="term" value="F:protein serine/threonine kinase activity"/>
    <property type="evidence" value="ECO:0007669"/>
    <property type="project" value="UniProtKB-KW"/>
</dbReference>